<sequence length="227" mass="25266">MAELDSLHHFEETEVESSIPAGNLSSSHSSPHNSSQHTLSSLGSESDLSDVEIMGEDQCQSFAMKMQQNLTEFLETKCARAQKTREETKALCQAGYHDICEFFKQRWAASPVSVISVSSSSEPETTDAPRQVIYHREEEEESEEEDGEGREALGASIITETSQASVPHDSDPGFTPGTNPHEPSSIMDNQPDQSSLVEMALREFEISEDEFYDEELMLSPMLKCHNM</sequence>
<gene>
    <name evidence="2" type="ORF">M422DRAFT_262117</name>
</gene>
<dbReference type="Proteomes" id="UP000054279">
    <property type="component" value="Unassembled WGS sequence"/>
</dbReference>
<evidence type="ECO:0000256" key="1">
    <source>
        <dbReference type="SAM" id="MobiDB-lite"/>
    </source>
</evidence>
<dbReference type="HOGENOM" id="CLU_067015_0_0_1"/>
<proteinExistence type="predicted"/>
<feature type="compositionally biased region" description="Low complexity" evidence="1">
    <location>
        <begin position="25"/>
        <end position="46"/>
    </location>
</feature>
<evidence type="ECO:0000313" key="3">
    <source>
        <dbReference type="Proteomes" id="UP000054279"/>
    </source>
</evidence>
<dbReference type="AlphaFoldDB" id="A0A0C9VDP7"/>
<feature type="region of interest" description="Disordered" evidence="1">
    <location>
        <begin position="136"/>
        <end position="190"/>
    </location>
</feature>
<accession>A0A0C9VDP7</accession>
<feature type="region of interest" description="Disordered" evidence="1">
    <location>
        <begin position="1"/>
        <end position="47"/>
    </location>
</feature>
<evidence type="ECO:0000313" key="2">
    <source>
        <dbReference type="EMBL" id="KIJ35536.1"/>
    </source>
</evidence>
<protein>
    <submittedName>
        <fullName evidence="2">Uncharacterized protein</fullName>
    </submittedName>
</protein>
<keyword evidence="3" id="KW-1185">Reference proteome</keyword>
<feature type="compositionally biased region" description="Acidic residues" evidence="1">
    <location>
        <begin position="138"/>
        <end position="148"/>
    </location>
</feature>
<reference evidence="2 3" key="1">
    <citation type="submission" date="2014-06" db="EMBL/GenBank/DDBJ databases">
        <title>Evolutionary Origins and Diversification of the Mycorrhizal Mutualists.</title>
        <authorList>
            <consortium name="DOE Joint Genome Institute"/>
            <consortium name="Mycorrhizal Genomics Consortium"/>
            <person name="Kohler A."/>
            <person name="Kuo A."/>
            <person name="Nagy L.G."/>
            <person name="Floudas D."/>
            <person name="Copeland A."/>
            <person name="Barry K.W."/>
            <person name="Cichocki N."/>
            <person name="Veneault-Fourrey C."/>
            <person name="LaButti K."/>
            <person name="Lindquist E.A."/>
            <person name="Lipzen A."/>
            <person name="Lundell T."/>
            <person name="Morin E."/>
            <person name="Murat C."/>
            <person name="Riley R."/>
            <person name="Ohm R."/>
            <person name="Sun H."/>
            <person name="Tunlid A."/>
            <person name="Henrissat B."/>
            <person name="Grigoriev I.V."/>
            <person name="Hibbett D.S."/>
            <person name="Martin F."/>
        </authorList>
    </citation>
    <scope>NUCLEOTIDE SEQUENCE [LARGE SCALE GENOMIC DNA]</scope>
    <source>
        <strain evidence="2 3">SS14</strain>
    </source>
</reference>
<dbReference type="EMBL" id="KN837187">
    <property type="protein sequence ID" value="KIJ35536.1"/>
    <property type="molecule type" value="Genomic_DNA"/>
</dbReference>
<organism evidence="2 3">
    <name type="scientific">Sphaerobolus stellatus (strain SS14)</name>
    <dbReference type="NCBI Taxonomy" id="990650"/>
    <lineage>
        <taxon>Eukaryota</taxon>
        <taxon>Fungi</taxon>
        <taxon>Dikarya</taxon>
        <taxon>Basidiomycota</taxon>
        <taxon>Agaricomycotina</taxon>
        <taxon>Agaricomycetes</taxon>
        <taxon>Phallomycetidae</taxon>
        <taxon>Geastrales</taxon>
        <taxon>Sphaerobolaceae</taxon>
        <taxon>Sphaerobolus</taxon>
    </lineage>
</organism>
<feature type="compositionally biased region" description="Polar residues" evidence="1">
    <location>
        <begin position="176"/>
        <end position="190"/>
    </location>
</feature>
<feature type="compositionally biased region" description="Basic and acidic residues" evidence="1">
    <location>
        <begin position="1"/>
        <end position="12"/>
    </location>
</feature>
<name>A0A0C9VDP7_SPHS4</name>